<dbReference type="PANTHER" id="PTHR43863">
    <property type="entry name" value="HYDROLASE, PUTATIVE (AFU_ORTHOLOGUE AFUA_1G03140)-RELATED"/>
    <property type="match status" value="1"/>
</dbReference>
<dbReference type="PANTHER" id="PTHR43863:SF2">
    <property type="entry name" value="MALTASE-GLUCOAMYLASE"/>
    <property type="match status" value="1"/>
</dbReference>
<gene>
    <name evidence="5" type="ORF">SAMN04488554_2932</name>
</gene>
<dbReference type="InterPro" id="IPR025887">
    <property type="entry name" value="Glyco_hydro_31_N_dom"/>
</dbReference>
<feature type="region of interest" description="Disordered" evidence="2">
    <location>
        <begin position="1086"/>
        <end position="1105"/>
    </location>
</feature>
<feature type="chain" id="PRO_5011708478" evidence="3">
    <location>
        <begin position="36"/>
        <end position="1201"/>
    </location>
</feature>
<evidence type="ECO:0000259" key="4">
    <source>
        <dbReference type="SMART" id="SM00458"/>
    </source>
</evidence>
<dbReference type="STRING" id="648782.SAMN04488554_2932"/>
<comment type="similarity">
    <text evidence="1">Belongs to the glycosyl hydrolase 31 family.</text>
</comment>
<protein>
    <submittedName>
        <fullName evidence="5">Galactose mutarotase-like</fullName>
    </submittedName>
</protein>
<dbReference type="SUPFAM" id="SSF74650">
    <property type="entry name" value="Galactose mutarotase-like"/>
    <property type="match status" value="1"/>
</dbReference>
<evidence type="ECO:0000256" key="2">
    <source>
        <dbReference type="SAM" id="MobiDB-lite"/>
    </source>
</evidence>
<dbReference type="Pfam" id="PF01055">
    <property type="entry name" value="Glyco_hydro_31_2nd"/>
    <property type="match status" value="1"/>
</dbReference>
<dbReference type="InterPro" id="IPR051816">
    <property type="entry name" value="Glycosyl_Hydrolase_31"/>
</dbReference>
<dbReference type="InterPro" id="IPR018905">
    <property type="entry name" value="A-galactase_NEW3"/>
</dbReference>
<dbReference type="Pfam" id="PF14200">
    <property type="entry name" value="RicinB_lectin_2"/>
    <property type="match status" value="1"/>
</dbReference>
<dbReference type="Pfam" id="PF13802">
    <property type="entry name" value="Gal_mutarotas_2"/>
    <property type="match status" value="1"/>
</dbReference>
<dbReference type="Pfam" id="PF10633">
    <property type="entry name" value="NPCBM_assoc"/>
    <property type="match status" value="1"/>
</dbReference>
<accession>A0A1H5LR32</accession>
<dbReference type="SMART" id="SM00458">
    <property type="entry name" value="RICIN"/>
    <property type="match status" value="1"/>
</dbReference>
<dbReference type="RefSeq" id="WP_175477119.1">
    <property type="nucleotide sequence ID" value="NZ_FNTX01000002.1"/>
</dbReference>
<feature type="signal peptide" evidence="3">
    <location>
        <begin position="1"/>
        <end position="35"/>
    </location>
</feature>
<dbReference type="PROSITE" id="PS50231">
    <property type="entry name" value="RICIN_B_LECTIN"/>
    <property type="match status" value="1"/>
</dbReference>
<organism evidence="5 6">
    <name type="scientific">Ruania alba</name>
    <dbReference type="NCBI Taxonomy" id="648782"/>
    <lineage>
        <taxon>Bacteria</taxon>
        <taxon>Bacillati</taxon>
        <taxon>Actinomycetota</taxon>
        <taxon>Actinomycetes</taxon>
        <taxon>Micrococcales</taxon>
        <taxon>Ruaniaceae</taxon>
        <taxon>Ruania</taxon>
    </lineage>
</organism>
<evidence type="ECO:0000313" key="6">
    <source>
        <dbReference type="Proteomes" id="UP000199220"/>
    </source>
</evidence>
<dbReference type="CDD" id="cd00161">
    <property type="entry name" value="beta-trefoil_Ricin-like"/>
    <property type="match status" value="1"/>
</dbReference>
<dbReference type="GO" id="GO:0005975">
    <property type="term" value="P:carbohydrate metabolic process"/>
    <property type="evidence" value="ECO:0007669"/>
    <property type="project" value="InterPro"/>
</dbReference>
<evidence type="ECO:0000313" key="5">
    <source>
        <dbReference type="EMBL" id="SEE79444.1"/>
    </source>
</evidence>
<dbReference type="Gene3D" id="2.60.40.10">
    <property type="entry name" value="Immunoglobulins"/>
    <property type="match status" value="1"/>
</dbReference>
<dbReference type="GO" id="GO:0030246">
    <property type="term" value="F:carbohydrate binding"/>
    <property type="evidence" value="ECO:0007669"/>
    <property type="project" value="InterPro"/>
</dbReference>
<dbReference type="Gene3D" id="2.60.40.1760">
    <property type="entry name" value="glycosyl hydrolase (family 31)"/>
    <property type="match status" value="1"/>
</dbReference>
<dbReference type="SUPFAM" id="SSF51011">
    <property type="entry name" value="Glycosyl hydrolase domain"/>
    <property type="match status" value="1"/>
</dbReference>
<evidence type="ECO:0000256" key="1">
    <source>
        <dbReference type="ARBA" id="ARBA00007806"/>
    </source>
</evidence>
<dbReference type="InterPro" id="IPR035992">
    <property type="entry name" value="Ricin_B-like_lectins"/>
</dbReference>
<dbReference type="Pfam" id="PF17137">
    <property type="entry name" value="DUF5110"/>
    <property type="match status" value="1"/>
</dbReference>
<dbReference type="InterPro" id="IPR000322">
    <property type="entry name" value="Glyco_hydro_31_TIM"/>
</dbReference>
<keyword evidence="6" id="KW-1185">Reference proteome</keyword>
<dbReference type="Gene3D" id="2.80.10.50">
    <property type="match status" value="1"/>
</dbReference>
<dbReference type="InterPro" id="IPR033403">
    <property type="entry name" value="DUF5110"/>
</dbReference>
<dbReference type="GO" id="GO:0004553">
    <property type="term" value="F:hydrolase activity, hydrolyzing O-glycosyl compounds"/>
    <property type="evidence" value="ECO:0007669"/>
    <property type="project" value="InterPro"/>
</dbReference>
<proteinExistence type="inferred from homology"/>
<dbReference type="EMBL" id="FNTX01000002">
    <property type="protein sequence ID" value="SEE79444.1"/>
    <property type="molecule type" value="Genomic_DNA"/>
</dbReference>
<dbReference type="InterPro" id="IPR013783">
    <property type="entry name" value="Ig-like_fold"/>
</dbReference>
<dbReference type="SUPFAM" id="SSF50370">
    <property type="entry name" value="Ricin B-like lectins"/>
    <property type="match status" value="1"/>
</dbReference>
<dbReference type="InterPro" id="IPR011013">
    <property type="entry name" value="Gal_mutarotase_sf_dom"/>
</dbReference>
<feature type="compositionally biased region" description="Polar residues" evidence="2">
    <location>
        <begin position="1088"/>
        <end position="1104"/>
    </location>
</feature>
<dbReference type="CDD" id="cd14752">
    <property type="entry name" value="GH31_N"/>
    <property type="match status" value="1"/>
</dbReference>
<dbReference type="InterPro" id="IPR017853">
    <property type="entry name" value="GH"/>
</dbReference>
<dbReference type="AlphaFoldDB" id="A0A1H5LR32"/>
<dbReference type="InterPro" id="IPR048395">
    <property type="entry name" value="Glyco_hydro_31_C"/>
</dbReference>
<name>A0A1H5LR32_9MICO</name>
<dbReference type="Gene3D" id="2.60.40.1180">
    <property type="entry name" value="Golgi alpha-mannosidase II"/>
    <property type="match status" value="2"/>
</dbReference>
<evidence type="ECO:0000256" key="3">
    <source>
        <dbReference type="SAM" id="SignalP"/>
    </source>
</evidence>
<dbReference type="Gene3D" id="3.20.20.80">
    <property type="entry name" value="Glycosidases"/>
    <property type="match status" value="1"/>
</dbReference>
<keyword evidence="3" id="KW-0732">Signal</keyword>
<dbReference type="Proteomes" id="UP000199220">
    <property type="component" value="Unassembled WGS sequence"/>
</dbReference>
<dbReference type="InterPro" id="IPR013780">
    <property type="entry name" value="Glyco_hydro_b"/>
</dbReference>
<dbReference type="SUPFAM" id="SSF51445">
    <property type="entry name" value="(Trans)glycosidases"/>
    <property type="match status" value="1"/>
</dbReference>
<feature type="domain" description="Ricin B lectin" evidence="4">
    <location>
        <begin position="1070"/>
        <end position="1199"/>
    </location>
</feature>
<dbReference type="InterPro" id="IPR000772">
    <property type="entry name" value="Ricin_B_lectin"/>
</dbReference>
<reference evidence="6" key="1">
    <citation type="submission" date="2016-10" db="EMBL/GenBank/DDBJ databases">
        <authorList>
            <person name="Varghese N."/>
            <person name="Submissions S."/>
        </authorList>
    </citation>
    <scope>NUCLEOTIDE SEQUENCE [LARGE SCALE GENOMIC DNA]</scope>
    <source>
        <strain evidence="6">DSM 21368</strain>
    </source>
</reference>
<dbReference type="Pfam" id="PF21365">
    <property type="entry name" value="Glyco_hydro_31_3rd"/>
    <property type="match status" value="1"/>
</dbReference>
<sequence>MITINHTRSRAVGALSAAALVAVGLVPLTASSAHAADGQLGAVDGVTADGDTYTFTSGDAALRIQVPDEDLLRVWLAPDGEFTDPASEPPAEPGDPSATIVVEDGYTGGASRLEETESAYLISTDQAQLTVTKNPLTMELADDDGAVLWSETAPLRWDEGSTTQTLEQGEQEQFFGGGMQNGRFSHRDNQITISRDFNWEDGGNPNAAPFYLSSNGYGVLRNTFAPGSYDFSAPVRTTHSEERFDAWYFVGDTREVIDGYTELTGRPLMVPMYALEVGDADCYLHNANRGERETLRDSQAVADGYVENDMPLGWMLVNDGYGCGYEDLGETGQMLNDRGAELGLWTEADLTDQEYEVSNGVRVRKTDVAWVGPGYRFALDACEQSRAGIEDNSDDRAFVLTVEGWAGTQRCGATWSGDQAGSWEYIRWQIPTYAGATMSGQHLATGDIDGIFGGSPDTYVRDLQWKMFLPNTYAMSGWAATDKQPYHYGPRHNAINARYLQLHERLLPYFYTHTAQASQTGLGATRPLYVNYPDDPATWGDAVKYEFLAGDDFLVAPVYEDATTRDGIYLPEGTWIDYWTGRVYAGNQTLNDYPAPLERLPLFVRAGAIVPMFPEGTMDWAEGLAADQLDLDIYPQGTSSFTLYADDGRTQAWADGESAEQEFSVQAPESGRGPVTVTLGALDGSYAGMPDERHYLLNLHTDAPPARVTVDGTALSEVPSAGALDETTGWSYDGASGVISVRTAALPTSAEATIEIVGAGAVGGTHPQERDVTADLSLPAIATAGEASEVEVALGNDTGADIRVQSLELDAPEGWQVQSADAAGLELADGEETVLGFSLTPDAAAEPGSYEISAQVDYRVRSNAHQVAAQASTTLAFADVPSAANNVGVTREADPAPGDLDGGGSSFIAERLAAEGVEPGAALELNGFTFEWPDVEPGAPDNVASAGHTIGVSGQGNALALLGTGTSGSAGGPGVVHYADGSSEQISLGFPNWCCLSPDRYGAEIAVTTLGKNTPDGPAYPSVEYRLFTTTAAIDPEREVVAVTLPGNSAVHVFAMSIGNQEVVPPPIADGQYTLGNAATGLALQAPGSESSQLGTAEPSTAPSQKWILTRNPDDGSYEVKNAGSGQCMDVFYSATEPGTLVGQYSCTGTANQRFQITESGGELVLTAGHSGLAIGVDADGSVVQQTVDGSPEQHWQAEAG</sequence>